<dbReference type="Gene3D" id="3.50.50.60">
    <property type="entry name" value="FAD/NAD(P)-binding domain"/>
    <property type="match status" value="2"/>
</dbReference>
<keyword evidence="7" id="KW-1185">Reference proteome</keyword>
<evidence type="ECO:0000259" key="4">
    <source>
        <dbReference type="Pfam" id="PF07992"/>
    </source>
</evidence>
<dbReference type="CDD" id="cd02440">
    <property type="entry name" value="AdoMet_MTases"/>
    <property type="match status" value="1"/>
</dbReference>
<sequence>MSHQHAHSQPHAPLDIPRPNADYDAVIVGGGAAGLSGALALARARRRVLVVDSGDPRNAAAHAVHNFLTRDGTPPSELYAAGRAEVAGYGGETIEGRVASVRAWGEEAIGFVVGVEAESGSREVTTRRLLVATGASDALPDVPGLRERWGRDVVHCPYCHGYEVADRRIVVVGTSPMAGHAGLLWRQWSQSVTLLVDPAVAEAGLPDPHEGERLEAMGVVLDEGRVVEVLVEDDAVTGVRLDDDRVVEADIVVWQAEVLARSEVLEHLGIAAVPMEVAGARIASQVPVTPPAGATSVPGVFAAGNVAEPMAQVVHAAAAGTWAGAMINADLVREDADRAVAASRAEFFEQPAWEERYGQRDNVWSGKVNAVLATEAVDLVPGRALDIGSGEGGDALWLAEHGWEVTGCEFSSTGRARAAAEADSRGLTDRVEWRAVDVREFSAEGEAWDLVTCHFLHLPDGGMLDVTRRLAEAVAPGGTLLVVGHHPDMMKGPRGRHAHTAEQLGPVLTSGEWAEEWSVTTETRARTALARDGSGEEMTFLDAVLIARRAG</sequence>
<comment type="catalytic activity">
    <reaction evidence="3">
        <text>[thioredoxin]-dithiol + NADP(+) = [thioredoxin]-disulfide + NADPH + H(+)</text>
        <dbReference type="Rhea" id="RHEA:20345"/>
        <dbReference type="Rhea" id="RHEA-COMP:10698"/>
        <dbReference type="Rhea" id="RHEA-COMP:10700"/>
        <dbReference type="ChEBI" id="CHEBI:15378"/>
        <dbReference type="ChEBI" id="CHEBI:29950"/>
        <dbReference type="ChEBI" id="CHEBI:50058"/>
        <dbReference type="ChEBI" id="CHEBI:57783"/>
        <dbReference type="ChEBI" id="CHEBI:58349"/>
        <dbReference type="EC" id="1.8.1.9"/>
    </reaction>
</comment>
<dbReference type="InterPro" id="IPR023753">
    <property type="entry name" value="FAD/NAD-binding_dom"/>
</dbReference>
<gene>
    <name evidence="6" type="ORF">ISG29_14150</name>
</gene>
<feature type="domain" description="Methyltransferase" evidence="5">
    <location>
        <begin position="385"/>
        <end position="478"/>
    </location>
</feature>
<keyword evidence="1" id="KW-0285">Flavoprotein</keyword>
<dbReference type="SUPFAM" id="SSF51905">
    <property type="entry name" value="FAD/NAD(P)-binding domain"/>
    <property type="match status" value="1"/>
</dbReference>
<dbReference type="EMBL" id="JADIVZ010000007">
    <property type="protein sequence ID" value="MBF4162835.1"/>
    <property type="molecule type" value="Genomic_DNA"/>
</dbReference>
<evidence type="ECO:0000256" key="2">
    <source>
        <dbReference type="ARBA" id="ARBA00023002"/>
    </source>
</evidence>
<feature type="domain" description="FAD/NAD(P)-binding" evidence="4">
    <location>
        <begin position="23"/>
        <end position="320"/>
    </location>
</feature>
<dbReference type="RefSeq" id="WP_194504094.1">
    <property type="nucleotide sequence ID" value="NZ_JADIVZ010000007.1"/>
</dbReference>
<dbReference type="PRINTS" id="PR00368">
    <property type="entry name" value="FADPNR"/>
</dbReference>
<dbReference type="SUPFAM" id="SSF53335">
    <property type="entry name" value="S-adenosyl-L-methionine-dependent methyltransferases"/>
    <property type="match status" value="1"/>
</dbReference>
<dbReference type="Pfam" id="PF07992">
    <property type="entry name" value="Pyr_redox_2"/>
    <property type="match status" value="1"/>
</dbReference>
<dbReference type="PANTHER" id="PTHR48105">
    <property type="entry name" value="THIOREDOXIN REDUCTASE 1-RELATED-RELATED"/>
    <property type="match status" value="1"/>
</dbReference>
<organism evidence="6 7">
    <name type="scientific">Nocardioides acrostichi</name>
    <dbReference type="NCBI Taxonomy" id="2784339"/>
    <lineage>
        <taxon>Bacteria</taxon>
        <taxon>Bacillati</taxon>
        <taxon>Actinomycetota</taxon>
        <taxon>Actinomycetes</taxon>
        <taxon>Propionibacteriales</taxon>
        <taxon>Nocardioidaceae</taxon>
        <taxon>Nocardioides</taxon>
    </lineage>
</organism>
<dbReference type="AlphaFoldDB" id="A0A930V194"/>
<dbReference type="Gene3D" id="3.40.50.150">
    <property type="entry name" value="Vaccinia Virus protein VP39"/>
    <property type="match status" value="1"/>
</dbReference>
<evidence type="ECO:0000256" key="1">
    <source>
        <dbReference type="ARBA" id="ARBA00022630"/>
    </source>
</evidence>
<dbReference type="InterPro" id="IPR029063">
    <property type="entry name" value="SAM-dependent_MTases_sf"/>
</dbReference>
<dbReference type="InterPro" id="IPR036188">
    <property type="entry name" value="FAD/NAD-bd_sf"/>
</dbReference>
<evidence type="ECO:0000313" key="7">
    <source>
        <dbReference type="Proteomes" id="UP000656804"/>
    </source>
</evidence>
<accession>A0A930V194</accession>
<proteinExistence type="predicted"/>
<dbReference type="InterPro" id="IPR050097">
    <property type="entry name" value="Ferredoxin-NADP_redctase_2"/>
</dbReference>
<dbReference type="Proteomes" id="UP000656804">
    <property type="component" value="Unassembled WGS sequence"/>
</dbReference>
<evidence type="ECO:0000313" key="6">
    <source>
        <dbReference type="EMBL" id="MBF4162835.1"/>
    </source>
</evidence>
<dbReference type="InterPro" id="IPR041698">
    <property type="entry name" value="Methyltransf_25"/>
</dbReference>
<dbReference type="Pfam" id="PF13649">
    <property type="entry name" value="Methyltransf_25"/>
    <property type="match status" value="1"/>
</dbReference>
<dbReference type="GO" id="GO:0004791">
    <property type="term" value="F:thioredoxin-disulfide reductase (NADPH) activity"/>
    <property type="evidence" value="ECO:0007669"/>
    <property type="project" value="UniProtKB-EC"/>
</dbReference>
<keyword evidence="2" id="KW-0560">Oxidoreductase</keyword>
<reference evidence="6" key="1">
    <citation type="submission" date="2020-11" db="EMBL/GenBank/DDBJ databases">
        <title>Nocardioides sp. CBS4Y-1, whole genome shotgun sequence.</title>
        <authorList>
            <person name="Tuo L."/>
        </authorList>
    </citation>
    <scope>NUCLEOTIDE SEQUENCE</scope>
    <source>
        <strain evidence="6">CBS4Y-1</strain>
    </source>
</reference>
<dbReference type="PRINTS" id="PR00469">
    <property type="entry name" value="PNDRDTASEII"/>
</dbReference>
<protein>
    <submittedName>
        <fullName evidence="6">NAD(P)/FAD-dependent oxidoreductase</fullName>
    </submittedName>
</protein>
<evidence type="ECO:0000259" key="5">
    <source>
        <dbReference type="Pfam" id="PF13649"/>
    </source>
</evidence>
<evidence type="ECO:0000256" key="3">
    <source>
        <dbReference type="ARBA" id="ARBA00048132"/>
    </source>
</evidence>
<comment type="caution">
    <text evidence="6">The sequence shown here is derived from an EMBL/GenBank/DDBJ whole genome shotgun (WGS) entry which is preliminary data.</text>
</comment>
<name>A0A930V194_9ACTN</name>